<name>A0A8H7KI84_AGABI</name>
<sequence>MLPFKQLQISATISFTSCEITNAAGTVPNLGEALQFAFSDPKERRAKQTYPSNPRTAPRLDCHCLALLATKCGRARVEISSKPSPSRQSKNPRK</sequence>
<evidence type="ECO:0000313" key="2">
    <source>
        <dbReference type="Proteomes" id="UP000629468"/>
    </source>
</evidence>
<proteinExistence type="predicted"/>
<protein>
    <submittedName>
        <fullName evidence="1">Uncharacterized protein</fullName>
    </submittedName>
</protein>
<evidence type="ECO:0000313" key="1">
    <source>
        <dbReference type="EMBL" id="KAF7777921.1"/>
    </source>
</evidence>
<organism evidence="1 2">
    <name type="scientific">Agaricus bisporus var. burnettii</name>
    <dbReference type="NCBI Taxonomy" id="192524"/>
    <lineage>
        <taxon>Eukaryota</taxon>
        <taxon>Fungi</taxon>
        <taxon>Dikarya</taxon>
        <taxon>Basidiomycota</taxon>
        <taxon>Agaricomycotina</taxon>
        <taxon>Agaricomycetes</taxon>
        <taxon>Agaricomycetidae</taxon>
        <taxon>Agaricales</taxon>
        <taxon>Agaricineae</taxon>
        <taxon>Agaricaceae</taxon>
        <taxon>Agaricus</taxon>
    </lineage>
</organism>
<dbReference type="EMBL" id="JABXXO010000005">
    <property type="protein sequence ID" value="KAF7777921.1"/>
    <property type="molecule type" value="Genomic_DNA"/>
</dbReference>
<dbReference type="Proteomes" id="UP000629468">
    <property type="component" value="Unassembled WGS sequence"/>
</dbReference>
<dbReference type="PROSITE" id="PS51257">
    <property type="entry name" value="PROKAR_LIPOPROTEIN"/>
    <property type="match status" value="1"/>
</dbReference>
<accession>A0A8H7KI84</accession>
<comment type="caution">
    <text evidence="1">The sequence shown here is derived from an EMBL/GenBank/DDBJ whole genome shotgun (WGS) entry which is preliminary data.</text>
</comment>
<reference evidence="1 2" key="1">
    <citation type="journal article" name="Sci. Rep.">
        <title>Telomere-to-telomere assembled and centromere annotated genomes of the two main subspecies of the button mushroom Agaricus bisporus reveal especially polymorphic chromosome ends.</title>
        <authorList>
            <person name="Sonnenberg A.S.M."/>
            <person name="Sedaghat-Telgerd N."/>
            <person name="Lavrijssen B."/>
            <person name="Ohm R.A."/>
            <person name="Hendrickx P.M."/>
            <person name="Scholtmeijer K."/>
            <person name="Baars J.J.P."/>
            <person name="van Peer A."/>
        </authorList>
    </citation>
    <scope>NUCLEOTIDE SEQUENCE [LARGE SCALE GENOMIC DNA]</scope>
    <source>
        <strain evidence="1 2">H119_p4</strain>
    </source>
</reference>
<gene>
    <name evidence="1" type="ORF">Agabi119p4_3993</name>
</gene>
<dbReference type="AlphaFoldDB" id="A0A8H7KI84"/>